<organism evidence="1 2">
    <name type="scientific">Cupriavidus oxalaticus</name>
    <dbReference type="NCBI Taxonomy" id="96344"/>
    <lineage>
        <taxon>Bacteria</taxon>
        <taxon>Pseudomonadati</taxon>
        <taxon>Pseudomonadota</taxon>
        <taxon>Betaproteobacteria</taxon>
        <taxon>Burkholderiales</taxon>
        <taxon>Burkholderiaceae</taxon>
        <taxon>Cupriavidus</taxon>
    </lineage>
</organism>
<comment type="caution">
    <text evidence="1">The sequence shown here is derived from an EMBL/GenBank/DDBJ whole genome shotgun (WGS) entry which is preliminary data.</text>
</comment>
<name>A0A976B8L7_9BURK</name>
<proteinExistence type="predicted"/>
<protein>
    <submittedName>
        <fullName evidence="1">Uncharacterized protein</fullName>
    </submittedName>
</protein>
<reference evidence="1 2" key="1">
    <citation type="submission" date="2018-01" db="EMBL/GenBank/DDBJ databases">
        <authorList>
            <person name="Clerissi C."/>
        </authorList>
    </citation>
    <scope>NUCLEOTIDE SEQUENCE [LARGE SCALE GENOMIC DNA]</scope>
    <source>
        <strain evidence="1">Cupriavidus oxalaticus LMG 2235</strain>
    </source>
</reference>
<sequence>MHKYAIFCVIASAAGRISGQSAPFGSLVLQPIGLGNLPGRTAAGVAVVPAATGEGKDGAKAGAAQGSGILRAFAAGVRYFLVDALPAQLRTEPKQKRAARGHAR</sequence>
<dbReference type="Proteomes" id="UP000256862">
    <property type="component" value="Chromosome CO2235"/>
</dbReference>
<evidence type="ECO:0000313" key="1">
    <source>
        <dbReference type="EMBL" id="SPC10634.1"/>
    </source>
</evidence>
<dbReference type="EMBL" id="OGUS01000109">
    <property type="protein sequence ID" value="SPC10634.1"/>
    <property type="molecule type" value="Genomic_DNA"/>
</dbReference>
<evidence type="ECO:0000313" key="2">
    <source>
        <dbReference type="Proteomes" id="UP000256862"/>
    </source>
</evidence>
<dbReference type="AlphaFoldDB" id="A0A976B8L7"/>
<accession>A0A976B8L7</accession>
<gene>
    <name evidence="1" type="ORF">CO2235_10019</name>
</gene>